<dbReference type="InterPro" id="IPR036871">
    <property type="entry name" value="PX_dom_sf"/>
</dbReference>
<dbReference type="AlphaFoldDB" id="A0A433TY10"/>
<dbReference type="GO" id="GO:0035091">
    <property type="term" value="F:phosphatidylinositol binding"/>
    <property type="evidence" value="ECO:0007669"/>
    <property type="project" value="InterPro"/>
</dbReference>
<accession>A0A433TY10</accession>
<dbReference type="InterPro" id="IPR003114">
    <property type="entry name" value="Phox_assoc"/>
</dbReference>
<dbReference type="InterPro" id="IPR001683">
    <property type="entry name" value="PX_dom"/>
</dbReference>
<feature type="compositionally biased region" description="Basic and acidic residues" evidence="1">
    <location>
        <begin position="212"/>
        <end position="232"/>
    </location>
</feature>
<dbReference type="Pfam" id="PF02194">
    <property type="entry name" value="PXA"/>
    <property type="match status" value="1"/>
</dbReference>
<dbReference type="Proteomes" id="UP000271974">
    <property type="component" value="Unassembled WGS sequence"/>
</dbReference>
<feature type="compositionally biased region" description="Polar residues" evidence="1">
    <location>
        <begin position="321"/>
        <end position="335"/>
    </location>
</feature>
<dbReference type="SMART" id="SM00313">
    <property type="entry name" value="PXA"/>
    <property type="match status" value="1"/>
</dbReference>
<feature type="non-terminal residue" evidence="4">
    <location>
        <position position="1"/>
    </location>
</feature>
<dbReference type="Pfam" id="PF00787">
    <property type="entry name" value="PX"/>
    <property type="match status" value="1"/>
</dbReference>
<feature type="compositionally biased region" description="Basic and acidic residues" evidence="1">
    <location>
        <begin position="583"/>
        <end position="605"/>
    </location>
</feature>
<dbReference type="PANTHER" id="PTHR22775">
    <property type="entry name" value="SORTING NEXIN"/>
    <property type="match status" value="1"/>
</dbReference>
<gene>
    <name evidence="4" type="ORF">EGW08_005734</name>
</gene>
<evidence type="ECO:0000313" key="5">
    <source>
        <dbReference type="Proteomes" id="UP000271974"/>
    </source>
</evidence>
<dbReference type="PROSITE" id="PS51207">
    <property type="entry name" value="PXA"/>
    <property type="match status" value="1"/>
</dbReference>
<feature type="domain" description="PX" evidence="2">
    <location>
        <begin position="411"/>
        <end position="538"/>
    </location>
</feature>
<dbReference type="Gene3D" id="3.30.1520.10">
    <property type="entry name" value="Phox-like domain"/>
    <property type="match status" value="1"/>
</dbReference>
<dbReference type="PANTHER" id="PTHR22775:SF3">
    <property type="entry name" value="SORTING NEXIN-13"/>
    <property type="match status" value="1"/>
</dbReference>
<feature type="region of interest" description="Disordered" evidence="1">
    <location>
        <begin position="580"/>
        <end position="605"/>
    </location>
</feature>
<comment type="caution">
    <text evidence="4">The sequence shown here is derived from an EMBL/GenBank/DDBJ whole genome shotgun (WGS) entry which is preliminary data.</text>
</comment>
<sequence>SDVGQELNSIQLLILRDFIRSWYADYSYDPQFLKDTKILLQQTFNSLVSRIAQQDPDVTLTRILKLFMVHLSNFLKAQNSFQSHKVHPNTKVETGSTVMRHSSVDEAFKSLSSFHYALDSERLEQDYVKGVMSVIVVCACNSQVIKGVCARTLLVDILSQNIMLPLVAMISDPLWLMKIIIRITSYEEEQTESGVHNEFDIKVDEVEIPSLDKKKDSNTGEVGGEKDIKQNHAESGVEDSVNLNNLKDLEIFLPSHEDCGDSESYDKAEGSEAETVSCKTTSPVVAQQTRDEIDPGASELSALDKHHQPVGNVSKKESDNQGKSNTPDCSHNHISVRNPECNHNIKDKLSSPLIHESEADVGKEAMDHFSENNYDIEDMEVDPQKIISFSSSMEPSASNDSYILDDRRIFQDVSIPETIVNTEYRSSNQYSLYIIQYEALYFSEEGKSIIRSGTVRRRYREFLNLQSRLESQSTYKQFLKKIRGPKRWPSLPFKTLDKETVEARRLFLEKYLKDLIEIEAICNSPDIREFLAYEGDSHIAFVKKSPEINVPRLDKMLMRGVSGVVDRIMSIPNNAQEVISGLRSRETPEDRPGSKSAGQHDTDMF</sequence>
<reference evidence="4 5" key="1">
    <citation type="submission" date="2019-01" db="EMBL/GenBank/DDBJ databases">
        <title>A draft genome assembly of the solar-powered sea slug Elysia chlorotica.</title>
        <authorList>
            <person name="Cai H."/>
            <person name="Li Q."/>
            <person name="Fang X."/>
            <person name="Li J."/>
            <person name="Curtis N.E."/>
            <person name="Altenburger A."/>
            <person name="Shibata T."/>
            <person name="Feng M."/>
            <person name="Maeda T."/>
            <person name="Schwartz J.A."/>
            <person name="Shigenobu S."/>
            <person name="Lundholm N."/>
            <person name="Nishiyama T."/>
            <person name="Yang H."/>
            <person name="Hasebe M."/>
            <person name="Li S."/>
            <person name="Pierce S.K."/>
            <person name="Wang J."/>
        </authorList>
    </citation>
    <scope>NUCLEOTIDE SEQUENCE [LARGE SCALE GENOMIC DNA]</scope>
    <source>
        <strain evidence="4">EC2010</strain>
        <tissue evidence="4">Whole organism of an adult</tissue>
    </source>
</reference>
<evidence type="ECO:0000259" key="3">
    <source>
        <dbReference type="PROSITE" id="PS51207"/>
    </source>
</evidence>
<feature type="domain" description="PXA" evidence="3">
    <location>
        <begin position="1"/>
        <end position="188"/>
    </location>
</feature>
<feature type="compositionally biased region" description="Polar residues" evidence="1">
    <location>
        <begin position="277"/>
        <end position="288"/>
    </location>
</feature>
<dbReference type="OrthoDB" id="5582218at2759"/>
<evidence type="ECO:0000256" key="1">
    <source>
        <dbReference type="SAM" id="MobiDB-lite"/>
    </source>
</evidence>
<evidence type="ECO:0008006" key="6">
    <source>
        <dbReference type="Google" id="ProtNLM"/>
    </source>
</evidence>
<feature type="non-terminal residue" evidence="4">
    <location>
        <position position="605"/>
    </location>
</feature>
<evidence type="ECO:0000313" key="4">
    <source>
        <dbReference type="EMBL" id="RUS86484.1"/>
    </source>
</evidence>
<feature type="region of interest" description="Disordered" evidence="1">
    <location>
        <begin position="258"/>
        <end position="337"/>
    </location>
</feature>
<protein>
    <recommendedName>
        <fullName evidence="6">PX domain-containing protein</fullName>
    </recommendedName>
</protein>
<dbReference type="SMART" id="SM00312">
    <property type="entry name" value="PX"/>
    <property type="match status" value="1"/>
</dbReference>
<name>A0A433TY10_ELYCH</name>
<feature type="compositionally biased region" description="Basic and acidic residues" evidence="1">
    <location>
        <begin position="258"/>
        <end position="270"/>
    </location>
</feature>
<keyword evidence="5" id="KW-1185">Reference proteome</keyword>
<feature type="region of interest" description="Disordered" evidence="1">
    <location>
        <begin position="212"/>
        <end position="240"/>
    </location>
</feature>
<organism evidence="4 5">
    <name type="scientific">Elysia chlorotica</name>
    <name type="common">Eastern emerald elysia</name>
    <name type="synonym">Sea slug</name>
    <dbReference type="NCBI Taxonomy" id="188477"/>
    <lineage>
        <taxon>Eukaryota</taxon>
        <taxon>Metazoa</taxon>
        <taxon>Spiralia</taxon>
        <taxon>Lophotrochozoa</taxon>
        <taxon>Mollusca</taxon>
        <taxon>Gastropoda</taxon>
        <taxon>Heterobranchia</taxon>
        <taxon>Euthyneura</taxon>
        <taxon>Panpulmonata</taxon>
        <taxon>Sacoglossa</taxon>
        <taxon>Placobranchoidea</taxon>
        <taxon>Plakobranchidae</taxon>
        <taxon>Elysia</taxon>
    </lineage>
</organism>
<dbReference type="PROSITE" id="PS50195">
    <property type="entry name" value="PX"/>
    <property type="match status" value="1"/>
</dbReference>
<proteinExistence type="predicted"/>
<dbReference type="STRING" id="188477.A0A433TY10"/>
<dbReference type="SUPFAM" id="SSF64268">
    <property type="entry name" value="PX domain"/>
    <property type="match status" value="1"/>
</dbReference>
<dbReference type="EMBL" id="RQTK01000137">
    <property type="protein sequence ID" value="RUS86484.1"/>
    <property type="molecule type" value="Genomic_DNA"/>
</dbReference>
<evidence type="ECO:0000259" key="2">
    <source>
        <dbReference type="PROSITE" id="PS50195"/>
    </source>
</evidence>